<reference evidence="1 2" key="1">
    <citation type="submission" date="2023-01" db="EMBL/GenBank/DDBJ databases">
        <authorList>
            <person name="Kreplak J."/>
        </authorList>
    </citation>
    <scope>NUCLEOTIDE SEQUENCE [LARGE SCALE GENOMIC DNA]</scope>
</reference>
<gene>
    <name evidence="1" type="ORF">VFH_VI100040</name>
</gene>
<dbReference type="EMBL" id="OX451741">
    <property type="protein sequence ID" value="CAI8617947.1"/>
    <property type="molecule type" value="Genomic_DNA"/>
</dbReference>
<organism evidence="1 2">
    <name type="scientific">Vicia faba</name>
    <name type="common">Broad bean</name>
    <name type="synonym">Faba vulgaris</name>
    <dbReference type="NCBI Taxonomy" id="3906"/>
    <lineage>
        <taxon>Eukaryota</taxon>
        <taxon>Viridiplantae</taxon>
        <taxon>Streptophyta</taxon>
        <taxon>Embryophyta</taxon>
        <taxon>Tracheophyta</taxon>
        <taxon>Spermatophyta</taxon>
        <taxon>Magnoliopsida</taxon>
        <taxon>eudicotyledons</taxon>
        <taxon>Gunneridae</taxon>
        <taxon>Pentapetalae</taxon>
        <taxon>rosids</taxon>
        <taxon>fabids</taxon>
        <taxon>Fabales</taxon>
        <taxon>Fabaceae</taxon>
        <taxon>Papilionoideae</taxon>
        <taxon>50 kb inversion clade</taxon>
        <taxon>NPAAA clade</taxon>
        <taxon>Hologalegina</taxon>
        <taxon>IRL clade</taxon>
        <taxon>Fabeae</taxon>
        <taxon>Vicia</taxon>
    </lineage>
</organism>
<name>A0AAV1B6S3_VICFA</name>
<dbReference type="Proteomes" id="UP001157006">
    <property type="component" value="Chromosome 6"/>
</dbReference>
<feature type="non-terminal residue" evidence="1">
    <location>
        <position position="1"/>
    </location>
</feature>
<keyword evidence="2" id="KW-1185">Reference proteome</keyword>
<evidence type="ECO:0000313" key="2">
    <source>
        <dbReference type="Proteomes" id="UP001157006"/>
    </source>
</evidence>
<sequence length="132" mass="14556">KQKKLIKLSTSMAFSKSFIFALLFVVTMTSMNIEARQLLQTTALPHPTIPAYLPDFYVMSSFPKGSLPPLDNFIQSLPKHIMSFPFPSVDLTIDVPPVSAPAPALVSDTPNSPPSFFSFFPFFSKTLSISNP</sequence>
<accession>A0AAV1B6S3</accession>
<evidence type="ECO:0000313" key="1">
    <source>
        <dbReference type="EMBL" id="CAI8617947.1"/>
    </source>
</evidence>
<protein>
    <submittedName>
        <fullName evidence="1">Uncharacterized protein</fullName>
    </submittedName>
</protein>
<proteinExistence type="predicted"/>
<dbReference type="AlphaFoldDB" id="A0AAV1B6S3"/>